<proteinExistence type="predicted"/>
<accession>A0A0F9AUM8</accession>
<gene>
    <name evidence="1" type="ORF">LCGC14_2806110</name>
</gene>
<reference evidence="1" key="1">
    <citation type="journal article" date="2015" name="Nature">
        <title>Complex archaea that bridge the gap between prokaryotes and eukaryotes.</title>
        <authorList>
            <person name="Spang A."/>
            <person name="Saw J.H."/>
            <person name="Jorgensen S.L."/>
            <person name="Zaremba-Niedzwiedzka K."/>
            <person name="Martijn J."/>
            <person name="Lind A.E."/>
            <person name="van Eijk R."/>
            <person name="Schleper C."/>
            <person name="Guy L."/>
            <person name="Ettema T.J."/>
        </authorList>
    </citation>
    <scope>NUCLEOTIDE SEQUENCE</scope>
</reference>
<feature type="non-terminal residue" evidence="1">
    <location>
        <position position="1"/>
    </location>
</feature>
<evidence type="ECO:0000313" key="1">
    <source>
        <dbReference type="EMBL" id="KKK82164.1"/>
    </source>
</evidence>
<organism evidence="1">
    <name type="scientific">marine sediment metagenome</name>
    <dbReference type="NCBI Taxonomy" id="412755"/>
    <lineage>
        <taxon>unclassified sequences</taxon>
        <taxon>metagenomes</taxon>
        <taxon>ecological metagenomes</taxon>
    </lineage>
</organism>
<sequence>IKLNLLKLLILNLLKNLLNPNIIREIKKRGKKKSIYFMFLIQIITF</sequence>
<comment type="caution">
    <text evidence="1">The sequence shown here is derived from an EMBL/GenBank/DDBJ whole genome shotgun (WGS) entry which is preliminary data.</text>
</comment>
<name>A0A0F9AUM8_9ZZZZ</name>
<dbReference type="AlphaFoldDB" id="A0A0F9AUM8"/>
<protein>
    <submittedName>
        <fullName evidence="1">Uncharacterized protein</fullName>
    </submittedName>
</protein>
<dbReference type="EMBL" id="LAZR01052795">
    <property type="protein sequence ID" value="KKK82164.1"/>
    <property type="molecule type" value="Genomic_DNA"/>
</dbReference>